<comment type="caution">
    <text evidence="1">The sequence shown here is derived from an EMBL/GenBank/DDBJ whole genome shotgun (WGS) entry which is preliminary data.</text>
</comment>
<sequence>MVSQFKALESDATLTLTKKNIMHAFTHRFAYIFQSTFVLAHSRSKRLVITRCKEFIYCLCNTFDFIVATHSCSFDCKHYLSHRLSLCRGLSSWCSSLYTGISARSSLRWNSNANPLEVVVDISVGNVWITGCTTVSIRSGKSLNMPSSLLSCVSSTCSDINSSSVSTFDS</sequence>
<reference evidence="1 2" key="1">
    <citation type="submission" date="2020-09" db="EMBL/GenBank/DDBJ databases">
        <title>De no assembly of potato wild relative species, Solanum commersonii.</title>
        <authorList>
            <person name="Cho K."/>
        </authorList>
    </citation>
    <scope>NUCLEOTIDE SEQUENCE [LARGE SCALE GENOMIC DNA]</scope>
    <source>
        <strain evidence="1">LZ3.2</strain>
        <tissue evidence="1">Leaf</tissue>
    </source>
</reference>
<dbReference type="AlphaFoldDB" id="A0A9J6B444"/>
<keyword evidence="2" id="KW-1185">Reference proteome</keyword>
<feature type="non-terminal residue" evidence="1">
    <location>
        <position position="1"/>
    </location>
</feature>
<name>A0A9J6B444_SOLCO</name>
<evidence type="ECO:0000313" key="2">
    <source>
        <dbReference type="Proteomes" id="UP000824120"/>
    </source>
</evidence>
<organism evidence="1 2">
    <name type="scientific">Solanum commersonii</name>
    <name type="common">Commerson's wild potato</name>
    <name type="synonym">Commerson's nightshade</name>
    <dbReference type="NCBI Taxonomy" id="4109"/>
    <lineage>
        <taxon>Eukaryota</taxon>
        <taxon>Viridiplantae</taxon>
        <taxon>Streptophyta</taxon>
        <taxon>Embryophyta</taxon>
        <taxon>Tracheophyta</taxon>
        <taxon>Spermatophyta</taxon>
        <taxon>Magnoliopsida</taxon>
        <taxon>eudicotyledons</taxon>
        <taxon>Gunneridae</taxon>
        <taxon>Pentapetalae</taxon>
        <taxon>asterids</taxon>
        <taxon>lamiids</taxon>
        <taxon>Solanales</taxon>
        <taxon>Solanaceae</taxon>
        <taxon>Solanoideae</taxon>
        <taxon>Solaneae</taxon>
        <taxon>Solanum</taxon>
    </lineage>
</organism>
<gene>
    <name evidence="1" type="ORF">H5410_003234</name>
</gene>
<protein>
    <submittedName>
        <fullName evidence="1">Uncharacterized protein</fullName>
    </submittedName>
</protein>
<dbReference type="Proteomes" id="UP000824120">
    <property type="component" value="Chromosome 1"/>
</dbReference>
<evidence type="ECO:0000313" key="1">
    <source>
        <dbReference type="EMBL" id="KAG5631517.1"/>
    </source>
</evidence>
<accession>A0A9J6B444</accession>
<proteinExistence type="predicted"/>
<dbReference type="EMBL" id="JACXVP010000001">
    <property type="protein sequence ID" value="KAG5631517.1"/>
    <property type="molecule type" value="Genomic_DNA"/>
</dbReference>